<comment type="subunit">
    <text evidence="6">Homodimer.</text>
</comment>
<organism evidence="8 9">
    <name type="scientific">Alterisphingorhabdus coralli</name>
    <dbReference type="NCBI Taxonomy" id="3071408"/>
    <lineage>
        <taxon>Bacteria</taxon>
        <taxon>Pseudomonadati</taxon>
        <taxon>Pseudomonadota</taxon>
        <taxon>Alphaproteobacteria</taxon>
        <taxon>Sphingomonadales</taxon>
        <taxon>Sphingomonadaceae</taxon>
        <taxon>Alterisphingorhabdus (ex Yan et al. 2024)</taxon>
    </lineage>
</organism>
<keyword evidence="5 6" id="KW-0411">Iron-sulfur</keyword>
<dbReference type="PANTHER" id="PTHR42961">
    <property type="entry name" value="IRON-SULFUR PROTEIN NUBPL"/>
    <property type="match status" value="1"/>
</dbReference>
<comment type="function">
    <text evidence="6">Binds and transfers iron-sulfur (Fe-S) clusters to target apoproteins. Can hydrolyze ATP.</text>
</comment>
<dbReference type="FunFam" id="3.40.50.300:FF:001119">
    <property type="entry name" value="Iron-sulfur cluster carrier protein"/>
    <property type="match status" value="1"/>
</dbReference>
<evidence type="ECO:0000313" key="8">
    <source>
        <dbReference type="EMBL" id="WOE75806.1"/>
    </source>
</evidence>
<keyword evidence="4 6" id="KW-0408">Iron</keyword>
<keyword evidence="3 6" id="KW-0067">ATP-binding</keyword>
<dbReference type="InterPro" id="IPR044304">
    <property type="entry name" value="NUBPL-like"/>
</dbReference>
<dbReference type="Pfam" id="PF10609">
    <property type="entry name" value="ParA"/>
    <property type="match status" value="1"/>
</dbReference>
<keyword evidence="9" id="KW-1185">Reference proteome</keyword>
<name>A0AA97F7W8_9SPHN</name>
<dbReference type="GO" id="GO:0140663">
    <property type="term" value="F:ATP-dependent FeS chaperone activity"/>
    <property type="evidence" value="ECO:0007669"/>
    <property type="project" value="InterPro"/>
</dbReference>
<dbReference type="PANTHER" id="PTHR42961:SF2">
    <property type="entry name" value="IRON-SULFUR PROTEIN NUBPL"/>
    <property type="match status" value="1"/>
</dbReference>
<comment type="similarity">
    <text evidence="6">Belongs to the Mrp/NBP35 ATP-binding proteins family.</text>
</comment>
<accession>A0AA97F7W8</accession>
<dbReference type="Gene3D" id="3.40.50.300">
    <property type="entry name" value="P-loop containing nucleotide triphosphate hydrolases"/>
    <property type="match status" value="1"/>
</dbReference>
<dbReference type="GO" id="GO:0046872">
    <property type="term" value="F:metal ion binding"/>
    <property type="evidence" value="ECO:0007669"/>
    <property type="project" value="UniProtKB-KW"/>
</dbReference>
<proteinExistence type="inferred from homology"/>
<dbReference type="SUPFAM" id="SSF52540">
    <property type="entry name" value="P-loop containing nucleoside triphosphate hydrolases"/>
    <property type="match status" value="1"/>
</dbReference>
<feature type="binding site" evidence="6">
    <location>
        <begin position="86"/>
        <end position="93"/>
    </location>
    <ligand>
        <name>ATP</name>
        <dbReference type="ChEBI" id="CHEBI:30616"/>
    </ligand>
</feature>
<dbReference type="Proteomes" id="UP001302429">
    <property type="component" value="Chromosome"/>
</dbReference>
<dbReference type="RefSeq" id="WP_317083018.1">
    <property type="nucleotide sequence ID" value="NZ_CP136594.1"/>
</dbReference>
<evidence type="ECO:0000256" key="1">
    <source>
        <dbReference type="ARBA" id="ARBA00022723"/>
    </source>
</evidence>
<evidence type="ECO:0000256" key="3">
    <source>
        <dbReference type="ARBA" id="ARBA00022840"/>
    </source>
</evidence>
<gene>
    <name evidence="8" type="ORF">RB602_03580</name>
</gene>
<dbReference type="GO" id="GO:0016226">
    <property type="term" value="P:iron-sulfur cluster assembly"/>
    <property type="evidence" value="ECO:0007669"/>
    <property type="project" value="InterPro"/>
</dbReference>
<dbReference type="KEGG" id="acoa:RB602_03580"/>
<dbReference type="InterPro" id="IPR019591">
    <property type="entry name" value="Mrp/NBP35_ATP-bd"/>
</dbReference>
<sequence length="349" mass="36823">MTDQSPDMQAVSKAVETIASDRASNIKVKEGAVSLVLDVSGMEPLQRDKMDIALRDTLRQIDGVSDVRVAMTSEKVNRRMIAIGSGKGGVGKSTVSTNIAIAMHRLGRKVGMVDADIYGPSQTRLLDCPETKPEVSDQKLIPMMTGAGIKLLSMGQLAKPGQAIAWRGPMAGKALAQLIDAQWGETSDLIVDLPPGTGDVQMSLMQHFKPDGAVIVSTPQDLALLDATRAINLFDQGKIPVLGLVENMSGYVCPHCGEVSDPFGAGGAEEAAKTMHLPFLGRVPLDMEIRKTSDAGTPIAAGDSPQAQAFMAIAQKIIDWMDASNPSAAPPVPEAKKKGSPFSKLLGKG</sequence>
<keyword evidence="1 6" id="KW-0479">Metal-binding</keyword>
<dbReference type="InterPro" id="IPR033756">
    <property type="entry name" value="YlxH/NBP35"/>
</dbReference>
<evidence type="ECO:0000256" key="5">
    <source>
        <dbReference type="ARBA" id="ARBA00023014"/>
    </source>
</evidence>
<dbReference type="AlphaFoldDB" id="A0AA97F7W8"/>
<evidence type="ECO:0000256" key="6">
    <source>
        <dbReference type="HAMAP-Rule" id="MF_02040"/>
    </source>
</evidence>
<dbReference type="GO" id="GO:0005524">
    <property type="term" value="F:ATP binding"/>
    <property type="evidence" value="ECO:0007669"/>
    <property type="project" value="UniProtKB-UniRule"/>
</dbReference>
<protein>
    <recommendedName>
        <fullName evidence="6">Iron-sulfur cluster carrier protein</fullName>
    </recommendedName>
</protein>
<dbReference type="InterPro" id="IPR027417">
    <property type="entry name" value="P-loop_NTPase"/>
</dbReference>
<evidence type="ECO:0000256" key="2">
    <source>
        <dbReference type="ARBA" id="ARBA00022741"/>
    </source>
</evidence>
<keyword evidence="6" id="KW-0378">Hydrolase</keyword>
<evidence type="ECO:0000256" key="7">
    <source>
        <dbReference type="SAM" id="MobiDB-lite"/>
    </source>
</evidence>
<keyword evidence="2 6" id="KW-0547">Nucleotide-binding</keyword>
<dbReference type="HAMAP" id="MF_02040">
    <property type="entry name" value="Mrp_NBP35"/>
    <property type="match status" value="1"/>
</dbReference>
<evidence type="ECO:0000256" key="4">
    <source>
        <dbReference type="ARBA" id="ARBA00023004"/>
    </source>
</evidence>
<dbReference type="GO" id="GO:0016887">
    <property type="term" value="F:ATP hydrolysis activity"/>
    <property type="evidence" value="ECO:0007669"/>
    <property type="project" value="UniProtKB-UniRule"/>
</dbReference>
<feature type="region of interest" description="Disordered" evidence="7">
    <location>
        <begin position="324"/>
        <end position="349"/>
    </location>
</feature>
<dbReference type="CDD" id="cd02037">
    <property type="entry name" value="Mrp_NBP35"/>
    <property type="match status" value="1"/>
</dbReference>
<evidence type="ECO:0000313" key="9">
    <source>
        <dbReference type="Proteomes" id="UP001302429"/>
    </source>
</evidence>
<reference evidence="8 9" key="1">
    <citation type="submission" date="2023-10" db="EMBL/GenBank/DDBJ databases">
        <title>Complete genome sequence of a Sphingomonadaceae bacterium.</title>
        <authorList>
            <person name="Yan C."/>
        </authorList>
    </citation>
    <scope>NUCLEOTIDE SEQUENCE [LARGE SCALE GENOMIC DNA]</scope>
    <source>
        <strain evidence="8 9">SCSIO 66989</strain>
    </source>
</reference>
<dbReference type="EMBL" id="CP136594">
    <property type="protein sequence ID" value="WOE75806.1"/>
    <property type="molecule type" value="Genomic_DNA"/>
</dbReference>
<dbReference type="GO" id="GO:0051539">
    <property type="term" value="F:4 iron, 4 sulfur cluster binding"/>
    <property type="evidence" value="ECO:0007669"/>
    <property type="project" value="TreeGrafter"/>
</dbReference>